<evidence type="ECO:0000256" key="1">
    <source>
        <dbReference type="ARBA" id="ARBA00005254"/>
    </source>
</evidence>
<evidence type="ECO:0000256" key="2">
    <source>
        <dbReference type="RuleBase" id="RU003707"/>
    </source>
</evidence>
<name>A0ABS6SN56_9SPHN</name>
<keyword evidence="4" id="KW-1185">Reference proteome</keyword>
<evidence type="ECO:0000313" key="3">
    <source>
        <dbReference type="EMBL" id="MBV7266079.1"/>
    </source>
</evidence>
<sequence>MSVDYETSGSIASIKIRRPERRNAVDLKTAEQLIEAFKTFDRDDALSVAVFSGDGDTFCSGADLQALSQGERKPVLESGDFAPMGPSRLRLLKPVIAAVEGFAVAGGLELALWADMRVAGRSAVFGVYCRRFGVPLVDLGTIRLPRLIGQSRAADMILTGRGISGEEALAFGLVNRLVEDGKALGTAYALAHQMSAFPQTCLRSDRQSMFEQWDLSEQEAIANEIRHGLRTIASGETLSGADSFVNGTGRHGAF</sequence>
<dbReference type="RefSeq" id="WP_218316706.1">
    <property type="nucleotide sequence ID" value="NZ_JAGSPB010000002.1"/>
</dbReference>
<comment type="similarity">
    <text evidence="1 2">Belongs to the enoyl-CoA hydratase/isomerase family.</text>
</comment>
<evidence type="ECO:0000313" key="4">
    <source>
        <dbReference type="Proteomes" id="UP000699975"/>
    </source>
</evidence>
<dbReference type="InterPro" id="IPR018376">
    <property type="entry name" value="Enoyl-CoA_hyd/isom_CS"/>
</dbReference>
<dbReference type="PANTHER" id="PTHR43802">
    <property type="entry name" value="ENOYL-COA HYDRATASE"/>
    <property type="match status" value="1"/>
</dbReference>
<dbReference type="PROSITE" id="PS00166">
    <property type="entry name" value="ENOYL_COA_HYDRATASE"/>
    <property type="match status" value="1"/>
</dbReference>
<gene>
    <name evidence="3" type="ORF">KCG45_07805</name>
</gene>
<proteinExistence type="inferred from homology"/>
<protein>
    <submittedName>
        <fullName evidence="3">Crotonase/enoyl-CoA hydratase family protein</fullName>
    </submittedName>
</protein>
<dbReference type="InterPro" id="IPR001753">
    <property type="entry name" value="Enoyl-CoA_hydra/iso"/>
</dbReference>
<organism evidence="3 4">
    <name type="scientific">Erythrobacter ani</name>
    <dbReference type="NCBI Taxonomy" id="2827235"/>
    <lineage>
        <taxon>Bacteria</taxon>
        <taxon>Pseudomonadati</taxon>
        <taxon>Pseudomonadota</taxon>
        <taxon>Alphaproteobacteria</taxon>
        <taxon>Sphingomonadales</taxon>
        <taxon>Erythrobacteraceae</taxon>
        <taxon>Erythrobacter/Porphyrobacter group</taxon>
        <taxon>Erythrobacter</taxon>
    </lineage>
</organism>
<dbReference type="Pfam" id="PF00378">
    <property type="entry name" value="ECH_1"/>
    <property type="match status" value="1"/>
</dbReference>
<dbReference type="Proteomes" id="UP000699975">
    <property type="component" value="Unassembled WGS sequence"/>
</dbReference>
<dbReference type="NCBIfam" id="NF006108">
    <property type="entry name" value="PRK08259.1"/>
    <property type="match status" value="1"/>
</dbReference>
<dbReference type="EMBL" id="JAGSPB010000002">
    <property type="protein sequence ID" value="MBV7266079.1"/>
    <property type="molecule type" value="Genomic_DNA"/>
</dbReference>
<accession>A0ABS6SN56</accession>
<dbReference type="PANTHER" id="PTHR43802:SF1">
    <property type="entry name" value="IP11341P-RELATED"/>
    <property type="match status" value="1"/>
</dbReference>
<reference evidence="3 4" key="1">
    <citation type="submission" date="2021-04" db="EMBL/GenBank/DDBJ databases">
        <authorList>
            <person name="Pira H."/>
            <person name="Risdian C."/>
            <person name="Wink J."/>
        </authorList>
    </citation>
    <scope>NUCLEOTIDE SEQUENCE [LARGE SCALE GENOMIC DNA]</scope>
    <source>
        <strain evidence="3 4">WH131</strain>
    </source>
</reference>
<dbReference type="CDD" id="cd06558">
    <property type="entry name" value="crotonase-like"/>
    <property type="match status" value="1"/>
</dbReference>
<comment type="caution">
    <text evidence="3">The sequence shown here is derived from an EMBL/GenBank/DDBJ whole genome shotgun (WGS) entry which is preliminary data.</text>
</comment>